<evidence type="ECO:0000256" key="5">
    <source>
        <dbReference type="ARBA" id="ARBA00023065"/>
    </source>
</evidence>
<dbReference type="PANTHER" id="PTHR43427">
    <property type="entry name" value="CHLORIDE CHANNEL PROTEIN CLC-E"/>
    <property type="match status" value="1"/>
</dbReference>
<evidence type="ECO:0000256" key="2">
    <source>
        <dbReference type="ARBA" id="ARBA00022448"/>
    </source>
</evidence>
<dbReference type="Pfam" id="PF00654">
    <property type="entry name" value="Voltage_CLC"/>
    <property type="match status" value="1"/>
</dbReference>
<evidence type="ECO:0000313" key="14">
    <source>
        <dbReference type="Proteomes" id="UP000238937"/>
    </source>
</evidence>
<feature type="transmembrane region" description="Helical" evidence="11">
    <location>
        <begin position="379"/>
        <end position="403"/>
    </location>
</feature>
<feature type="transmembrane region" description="Helical" evidence="11">
    <location>
        <begin position="173"/>
        <end position="198"/>
    </location>
</feature>
<evidence type="ECO:0000256" key="1">
    <source>
        <dbReference type="ARBA" id="ARBA00004141"/>
    </source>
</evidence>
<keyword evidence="4 11" id="KW-1133">Transmembrane helix</keyword>
<keyword evidence="10" id="KW-0129">CBS domain</keyword>
<dbReference type="Proteomes" id="UP000238937">
    <property type="component" value="Unassembled WGS sequence"/>
</dbReference>
<evidence type="ECO:0000259" key="12">
    <source>
        <dbReference type="PROSITE" id="PS51371"/>
    </source>
</evidence>
<keyword evidence="14" id="KW-1185">Reference proteome</keyword>
<feature type="transmembrane region" description="Helical" evidence="11">
    <location>
        <begin position="288"/>
        <end position="307"/>
    </location>
</feature>
<dbReference type="InterPro" id="IPR000644">
    <property type="entry name" value="CBS_dom"/>
</dbReference>
<dbReference type="OrthoDB" id="9812438at2"/>
<dbReference type="InterPro" id="IPR001807">
    <property type="entry name" value="ClC"/>
</dbReference>
<dbReference type="PRINTS" id="PR00762">
    <property type="entry name" value="CLCHANNEL"/>
</dbReference>
<keyword evidence="8" id="KW-0868">Chloride</keyword>
<keyword evidence="2" id="KW-0813">Transport</keyword>
<dbReference type="CDD" id="cd00400">
    <property type="entry name" value="Voltage_gated_ClC"/>
    <property type="match status" value="1"/>
</dbReference>
<feature type="transmembrane region" description="Helical" evidence="11">
    <location>
        <begin position="250"/>
        <end position="268"/>
    </location>
</feature>
<feature type="domain" description="CBS" evidence="12">
    <location>
        <begin position="549"/>
        <end position="610"/>
    </location>
</feature>
<dbReference type="EMBL" id="PVWO01000450">
    <property type="protein sequence ID" value="PSB47912.1"/>
    <property type="molecule type" value="Genomic_DNA"/>
</dbReference>
<dbReference type="PANTHER" id="PTHR43427:SF6">
    <property type="entry name" value="CHLORIDE CHANNEL PROTEIN CLC-E"/>
    <property type="match status" value="1"/>
</dbReference>
<evidence type="ECO:0000256" key="8">
    <source>
        <dbReference type="ARBA" id="ARBA00023214"/>
    </source>
</evidence>
<evidence type="ECO:0000256" key="3">
    <source>
        <dbReference type="ARBA" id="ARBA00022692"/>
    </source>
</evidence>
<keyword evidence="6 11" id="KW-0472">Membrane</keyword>
<feature type="transmembrane region" description="Helical" evidence="11">
    <location>
        <begin position="327"/>
        <end position="347"/>
    </location>
</feature>
<proteinExistence type="predicted"/>
<dbReference type="SUPFAM" id="SSF81340">
    <property type="entry name" value="Clc chloride channel"/>
    <property type="match status" value="1"/>
</dbReference>
<dbReference type="Gene3D" id="1.10.3080.10">
    <property type="entry name" value="Clc chloride channel"/>
    <property type="match status" value="1"/>
</dbReference>
<name>A0A2T1FSE5_9CYAN</name>
<dbReference type="SUPFAM" id="SSF54631">
    <property type="entry name" value="CBS-domain pair"/>
    <property type="match status" value="1"/>
</dbReference>
<sequence>MTVIPPSSVPPMAPILSRLTIKLNRLDRSPGLVVMLLSVLIGGTAGLGVILFHYLIDSFDSSSHALVVDNLKGLLHIQGNWLFALVPILGGIIVGIMRWYWQDFGPNMNSMIAATQEGRQVTPWRGLVKMVAASVSLGTGASLGPEGPSVEIGANLGMFLGQALHASQERQRLLLGAGAAAGIAAGFNAPIAGVFFALELVLGTTFATSAVSVVVLAAVVASLVAQIGLGARPAFALPVYEVKSLFELPLYLLLGGLASLVAFAYTQTVDFAREAFQGNVSSLAWLGKIPRCLTPVIGGAIVGIVALKFPQVTGIGYETIEAMLQDVQFSMVLLVSILAIKMLMTAVSLGSGLVGGLFAPSMFLGATLGAIYGKSLVLLFPSLVGLIAAPPAYAMVGMAAVLASSARAPLTSILLMFELTRDYRIVLPVMACVGLSIWAIERMNPKSKMPDKLDKLALSVQPDRDLDILQNLHVRDAMDTHYLRLSDRLDILAAGLKLTQNNCHSALVVDDRDKLLGIITLNDLSRAISQAEASLQSSRLSIDNVGSICTKHLLFADIDEPITAAIDRMNARGLHQLPVTDRTHPDTIVGILQQERIALACSVAATRQALSKYQLLLPKVAATVEQAV</sequence>
<evidence type="ECO:0000256" key="7">
    <source>
        <dbReference type="ARBA" id="ARBA00023173"/>
    </source>
</evidence>
<gene>
    <name evidence="13" type="ORF">C7B77_24100</name>
</gene>
<feature type="transmembrane region" description="Helical" evidence="11">
    <location>
        <begin position="32"/>
        <end position="56"/>
    </location>
</feature>
<keyword evidence="5" id="KW-0406">Ion transport</keyword>
<accession>A0A2T1FSE5</accession>
<evidence type="ECO:0000256" key="4">
    <source>
        <dbReference type="ARBA" id="ARBA00022989"/>
    </source>
</evidence>
<feature type="transmembrane region" description="Helical" evidence="11">
    <location>
        <begin position="353"/>
        <end position="372"/>
    </location>
</feature>
<protein>
    <submittedName>
        <fullName evidence="13">Chloride channel protein</fullName>
    </submittedName>
</protein>
<dbReference type="InterPro" id="IPR050368">
    <property type="entry name" value="ClC-type_chloride_channel"/>
</dbReference>
<dbReference type="PROSITE" id="PS51371">
    <property type="entry name" value="CBS"/>
    <property type="match status" value="2"/>
</dbReference>
<feature type="domain" description="CBS" evidence="12">
    <location>
        <begin position="478"/>
        <end position="534"/>
    </location>
</feature>
<dbReference type="InterPro" id="IPR046342">
    <property type="entry name" value="CBS_dom_sf"/>
</dbReference>
<organism evidence="13 14">
    <name type="scientific">Chamaesiphon polymorphus CCALA 037</name>
    <dbReference type="NCBI Taxonomy" id="2107692"/>
    <lineage>
        <taxon>Bacteria</taxon>
        <taxon>Bacillati</taxon>
        <taxon>Cyanobacteriota</taxon>
        <taxon>Cyanophyceae</taxon>
        <taxon>Gomontiellales</taxon>
        <taxon>Chamaesiphonaceae</taxon>
        <taxon>Chamaesiphon</taxon>
    </lineage>
</organism>
<evidence type="ECO:0000256" key="11">
    <source>
        <dbReference type="SAM" id="Phobius"/>
    </source>
</evidence>
<keyword evidence="3 11" id="KW-0812">Transmembrane</keyword>
<reference evidence="13 14" key="1">
    <citation type="submission" date="2018-03" db="EMBL/GenBank/DDBJ databases">
        <title>The ancient ancestry and fast evolution of plastids.</title>
        <authorList>
            <person name="Moore K.R."/>
            <person name="Magnabosco C."/>
            <person name="Momper L."/>
            <person name="Gold D.A."/>
            <person name="Bosak T."/>
            <person name="Fournier G.P."/>
        </authorList>
    </citation>
    <scope>NUCLEOTIDE SEQUENCE [LARGE SCALE GENOMIC DNA]</scope>
    <source>
        <strain evidence="13 14">CCALA 037</strain>
    </source>
</reference>
<dbReference type="InterPro" id="IPR014743">
    <property type="entry name" value="Cl-channel_core"/>
</dbReference>
<comment type="caution">
    <text evidence="13">The sequence shown here is derived from an EMBL/GenBank/DDBJ whole genome shotgun (WGS) entry which is preliminary data.</text>
</comment>
<keyword evidence="7" id="KW-0869">Chloride channel</keyword>
<evidence type="ECO:0000256" key="10">
    <source>
        <dbReference type="PROSITE-ProRule" id="PRU00703"/>
    </source>
</evidence>
<keyword evidence="9" id="KW-0407">Ion channel</keyword>
<feature type="transmembrane region" description="Helical" evidence="11">
    <location>
        <begin position="423"/>
        <end position="440"/>
    </location>
</feature>
<dbReference type="SMART" id="SM00116">
    <property type="entry name" value="CBS"/>
    <property type="match status" value="2"/>
</dbReference>
<evidence type="ECO:0000313" key="13">
    <source>
        <dbReference type="EMBL" id="PSB47912.1"/>
    </source>
</evidence>
<evidence type="ECO:0000256" key="9">
    <source>
        <dbReference type="ARBA" id="ARBA00023303"/>
    </source>
</evidence>
<feature type="transmembrane region" description="Helical" evidence="11">
    <location>
        <begin position="81"/>
        <end position="101"/>
    </location>
</feature>
<dbReference type="GO" id="GO:0034707">
    <property type="term" value="C:chloride channel complex"/>
    <property type="evidence" value="ECO:0007669"/>
    <property type="project" value="UniProtKB-KW"/>
</dbReference>
<dbReference type="AlphaFoldDB" id="A0A2T1FSE5"/>
<comment type="subcellular location">
    <subcellularLocation>
        <location evidence="1">Membrane</location>
        <topology evidence="1">Multi-pass membrane protein</topology>
    </subcellularLocation>
</comment>
<feature type="transmembrane region" description="Helical" evidence="11">
    <location>
        <begin position="210"/>
        <end position="229"/>
    </location>
</feature>
<dbReference type="RefSeq" id="WP_106310900.1">
    <property type="nucleotide sequence ID" value="NZ_PVWO01000450.1"/>
</dbReference>
<dbReference type="Pfam" id="PF00571">
    <property type="entry name" value="CBS"/>
    <property type="match status" value="2"/>
</dbReference>
<dbReference type="Gene3D" id="3.10.580.10">
    <property type="entry name" value="CBS-domain"/>
    <property type="match status" value="1"/>
</dbReference>
<evidence type="ECO:0000256" key="6">
    <source>
        <dbReference type="ARBA" id="ARBA00023136"/>
    </source>
</evidence>
<dbReference type="GO" id="GO:0005254">
    <property type="term" value="F:chloride channel activity"/>
    <property type="evidence" value="ECO:0007669"/>
    <property type="project" value="UniProtKB-KW"/>
</dbReference>